<dbReference type="Proteomes" id="UP001374579">
    <property type="component" value="Unassembled WGS sequence"/>
</dbReference>
<proteinExistence type="predicted"/>
<reference evidence="1 2" key="1">
    <citation type="submission" date="2024-02" db="EMBL/GenBank/DDBJ databases">
        <title>Chromosome-scale genome assembly of the rough periwinkle Littorina saxatilis.</title>
        <authorList>
            <person name="De Jode A."/>
            <person name="Faria R."/>
            <person name="Formenti G."/>
            <person name="Sims Y."/>
            <person name="Smith T.P."/>
            <person name="Tracey A."/>
            <person name="Wood J.M.D."/>
            <person name="Zagrodzka Z.B."/>
            <person name="Johannesson K."/>
            <person name="Butlin R.K."/>
            <person name="Leder E.H."/>
        </authorList>
    </citation>
    <scope>NUCLEOTIDE SEQUENCE [LARGE SCALE GENOMIC DNA]</scope>
    <source>
        <strain evidence="1">Snail1</strain>
        <tissue evidence="1">Muscle</tissue>
    </source>
</reference>
<dbReference type="EMBL" id="JBAMIC010000004">
    <property type="protein sequence ID" value="KAK7108834.1"/>
    <property type="molecule type" value="Genomic_DNA"/>
</dbReference>
<evidence type="ECO:0000313" key="1">
    <source>
        <dbReference type="EMBL" id="KAK7108834.1"/>
    </source>
</evidence>
<protein>
    <submittedName>
        <fullName evidence="1">Uncharacterized protein</fullName>
    </submittedName>
</protein>
<evidence type="ECO:0000313" key="2">
    <source>
        <dbReference type="Proteomes" id="UP001374579"/>
    </source>
</evidence>
<dbReference type="AlphaFoldDB" id="A0AAN9BPM8"/>
<organism evidence="1 2">
    <name type="scientific">Littorina saxatilis</name>
    <dbReference type="NCBI Taxonomy" id="31220"/>
    <lineage>
        <taxon>Eukaryota</taxon>
        <taxon>Metazoa</taxon>
        <taxon>Spiralia</taxon>
        <taxon>Lophotrochozoa</taxon>
        <taxon>Mollusca</taxon>
        <taxon>Gastropoda</taxon>
        <taxon>Caenogastropoda</taxon>
        <taxon>Littorinimorpha</taxon>
        <taxon>Littorinoidea</taxon>
        <taxon>Littorinidae</taxon>
        <taxon>Littorina</taxon>
    </lineage>
</organism>
<gene>
    <name evidence="1" type="ORF">V1264_016498</name>
</gene>
<name>A0AAN9BPM8_9CAEN</name>
<keyword evidence="2" id="KW-1185">Reference proteome</keyword>
<sequence length="143" mass="16324">MISIVYIFLRTSRQFGGNRIELRMRNNSKTNPYTTFGTYCFIPNVKLQHDVTEFSVRFDDLEAGNFFTGARVLFSFHKRESAPERLPSGLWNCSVPYASDFLPHFECNQTVECAGGEDEMWCPDTTCQQGQHDDDDDNGDSDG</sequence>
<comment type="caution">
    <text evidence="1">The sequence shown here is derived from an EMBL/GenBank/DDBJ whole genome shotgun (WGS) entry which is preliminary data.</text>
</comment>
<accession>A0AAN9BPM8</accession>